<sequence>MSGQNTLKRSVAELQQPHQPDVDEEVGVTMHMGGGVSDSVDPALLYTNLKDPKGLADLLLDERVDIRLVRGDFLTRLEREKQAFIRRQELEDPLKYPDAFVTREELLKWKTDEAYRSTVRIIGVSHVWETREHPEPRGNQLAMITGAQLWHDECSWYFLDYMSVYQFYRTSVHQNRSFQYTMMHMHFFYAHEYTWTYRIEDLAPFEEADRQKHAQVFFTETGIPQDGKVEVRPLADLQENSTPYFRRGWCEAECQWSSMRSKSRQTVSLSIVSAETWTRAPMAPAVFQAKVANFELLFTHQDSAEAVKELQERVFNEKAEECETLEISVFPPRELPILSGALSLYKNLTVLQISNSQVDCHGAEALSTVLTMRELHLDNLRIRGDAVRKLALGFKGNSALLNVTFTWCLVDAEGAEGLAEALACKETRLESLDLSHNVLKCEGAKRLADGLIHNSVLQKLDLSSNIIADDGAASFAGVFRENSPLKLSLDDNCYGKETVAILLRARLEGLKTFGEVHSKISDIGIRQSEERVTVTICFMFSLSFTGHIFSTLWAFIQYFDRTDLPPPGDAELLDVLLIVPNNLLLIATLLLIAALIAAPTAACLQARLPGFLIIIWARMWVFGLTTWQAAVELYTLLARHPGCEPCDLITLRGHQTMWLFVRIMLVLKALGFMLLALACGLCDPIQRVVFRTRIRESLKL</sequence>
<dbReference type="GO" id="GO:0006913">
    <property type="term" value="P:nucleocytoplasmic transport"/>
    <property type="evidence" value="ECO:0007669"/>
    <property type="project" value="TreeGrafter"/>
</dbReference>
<dbReference type="Gene3D" id="3.80.10.10">
    <property type="entry name" value="Ribonuclease Inhibitor"/>
    <property type="match status" value="1"/>
</dbReference>
<dbReference type="PANTHER" id="PTHR24113">
    <property type="entry name" value="RAN GTPASE-ACTIVATING PROTEIN 1"/>
    <property type="match status" value="1"/>
</dbReference>
<protein>
    <submittedName>
        <fullName evidence="4">Protein NLRC3</fullName>
    </submittedName>
</protein>
<dbReference type="InterPro" id="IPR001611">
    <property type="entry name" value="Leu-rich_rpt"/>
</dbReference>
<keyword evidence="2" id="KW-0433">Leucine-rich repeat</keyword>
<name>A0A1Q9E1C6_SYMMI</name>
<keyword evidence="3" id="KW-0677">Repeat</keyword>
<evidence type="ECO:0000313" key="4">
    <source>
        <dbReference type="EMBL" id="OLQ01213.1"/>
    </source>
</evidence>
<dbReference type="Pfam" id="PF13516">
    <property type="entry name" value="LRR_6"/>
    <property type="match status" value="2"/>
</dbReference>
<organism evidence="4 5">
    <name type="scientific">Symbiodinium microadriaticum</name>
    <name type="common">Dinoflagellate</name>
    <name type="synonym">Zooxanthella microadriatica</name>
    <dbReference type="NCBI Taxonomy" id="2951"/>
    <lineage>
        <taxon>Eukaryota</taxon>
        <taxon>Sar</taxon>
        <taxon>Alveolata</taxon>
        <taxon>Dinophyceae</taxon>
        <taxon>Suessiales</taxon>
        <taxon>Symbiodiniaceae</taxon>
        <taxon>Symbiodinium</taxon>
    </lineage>
</organism>
<comment type="caution">
    <text evidence="4">The sequence shown here is derived from an EMBL/GenBank/DDBJ whole genome shotgun (WGS) entry which is preliminary data.</text>
</comment>
<evidence type="ECO:0000256" key="1">
    <source>
        <dbReference type="ARBA" id="ARBA00022468"/>
    </source>
</evidence>
<dbReference type="GO" id="GO:0005634">
    <property type="term" value="C:nucleus"/>
    <property type="evidence" value="ECO:0007669"/>
    <property type="project" value="TreeGrafter"/>
</dbReference>
<reference evidence="4 5" key="1">
    <citation type="submission" date="2016-02" db="EMBL/GenBank/DDBJ databases">
        <title>Genome analysis of coral dinoflagellate symbionts highlights evolutionary adaptations to a symbiotic lifestyle.</title>
        <authorList>
            <person name="Aranda M."/>
            <person name="Li Y."/>
            <person name="Liew Y.J."/>
            <person name="Baumgarten S."/>
            <person name="Simakov O."/>
            <person name="Wilson M."/>
            <person name="Piel J."/>
            <person name="Ashoor H."/>
            <person name="Bougouffa S."/>
            <person name="Bajic V.B."/>
            <person name="Ryu T."/>
            <person name="Ravasi T."/>
            <person name="Bayer T."/>
            <person name="Micklem G."/>
            <person name="Kim H."/>
            <person name="Bhak J."/>
            <person name="Lajeunesse T.C."/>
            <person name="Voolstra C.R."/>
        </authorList>
    </citation>
    <scope>NUCLEOTIDE SEQUENCE [LARGE SCALE GENOMIC DNA]</scope>
    <source>
        <strain evidence="4 5">CCMP2467</strain>
    </source>
</reference>
<proteinExistence type="predicted"/>
<dbReference type="GO" id="GO:0031267">
    <property type="term" value="F:small GTPase binding"/>
    <property type="evidence" value="ECO:0007669"/>
    <property type="project" value="TreeGrafter"/>
</dbReference>
<evidence type="ECO:0000313" key="5">
    <source>
        <dbReference type="Proteomes" id="UP000186817"/>
    </source>
</evidence>
<dbReference type="Proteomes" id="UP000186817">
    <property type="component" value="Unassembled WGS sequence"/>
</dbReference>
<dbReference type="GO" id="GO:0048471">
    <property type="term" value="C:perinuclear region of cytoplasm"/>
    <property type="evidence" value="ECO:0007669"/>
    <property type="project" value="TreeGrafter"/>
</dbReference>
<dbReference type="GO" id="GO:0005829">
    <property type="term" value="C:cytosol"/>
    <property type="evidence" value="ECO:0007669"/>
    <property type="project" value="TreeGrafter"/>
</dbReference>
<evidence type="ECO:0000256" key="3">
    <source>
        <dbReference type="ARBA" id="ARBA00022737"/>
    </source>
</evidence>
<accession>A0A1Q9E1C6</accession>
<dbReference type="OrthoDB" id="120976at2759"/>
<dbReference type="AlphaFoldDB" id="A0A1Q9E1C6"/>
<keyword evidence="5" id="KW-1185">Reference proteome</keyword>
<dbReference type="PANTHER" id="PTHR24113:SF12">
    <property type="entry name" value="RAN GTPASE-ACTIVATING PROTEIN 1"/>
    <property type="match status" value="1"/>
</dbReference>
<dbReference type="GO" id="GO:0005096">
    <property type="term" value="F:GTPase activator activity"/>
    <property type="evidence" value="ECO:0007669"/>
    <property type="project" value="UniProtKB-KW"/>
</dbReference>
<keyword evidence="1" id="KW-0343">GTPase activation</keyword>
<dbReference type="InterPro" id="IPR027038">
    <property type="entry name" value="RanGap"/>
</dbReference>
<dbReference type="SMART" id="SM00368">
    <property type="entry name" value="LRR_RI"/>
    <property type="match status" value="3"/>
</dbReference>
<dbReference type="EMBL" id="LSRX01000301">
    <property type="protein sequence ID" value="OLQ01213.1"/>
    <property type="molecule type" value="Genomic_DNA"/>
</dbReference>
<gene>
    <name evidence="4" type="primary">NLRC3</name>
    <name evidence="4" type="ORF">AK812_SmicGene16062</name>
</gene>
<dbReference type="InterPro" id="IPR032675">
    <property type="entry name" value="LRR_dom_sf"/>
</dbReference>
<evidence type="ECO:0000256" key="2">
    <source>
        <dbReference type="ARBA" id="ARBA00022614"/>
    </source>
</evidence>
<dbReference type="SUPFAM" id="SSF52047">
    <property type="entry name" value="RNI-like"/>
    <property type="match status" value="1"/>
</dbReference>